<keyword evidence="5 7" id="KW-1133">Transmembrane helix</keyword>
<keyword evidence="6 7" id="KW-0472">Membrane</keyword>
<evidence type="ECO:0000256" key="1">
    <source>
        <dbReference type="ARBA" id="ARBA00004651"/>
    </source>
</evidence>
<dbReference type="AlphaFoldDB" id="A0A4P6JP40"/>
<feature type="domain" description="ABC transmembrane type-1" evidence="8">
    <location>
        <begin position="97"/>
        <end position="286"/>
    </location>
</feature>
<dbReference type="SUPFAM" id="SSF161098">
    <property type="entry name" value="MetI-like"/>
    <property type="match status" value="1"/>
</dbReference>
<keyword evidence="4 7" id="KW-0812">Transmembrane</keyword>
<name>A0A4P6JP40_KTERU</name>
<sequence length="299" mass="34019">MIQAQSERNTQRAFSLGARSSKGVGRRKRLPRGYWLYVLAVPLLLIMVLPYAYLLAQSLAPWNQVDRAFFPTALSLRSYTWIFSGGGYIPQPWLPALFNSFLVSTVDAGTIVIFGAMAGYALSILKFRGQGAVYNFILFQMFYPSIILLVPTFLIIRYLGLYNSYWAMLVPKAVSLWAIFMFTSFFRSIPMDFIEAARIDGAGELRIIFRLMLPLSRSIATIIFLFVFMERWTELMWDLIVIKEPTRQTLNVLLATMFGPYGTYPGPLYAAAAILTFPLLVLFLAFSRNFVKGVQIVLR</sequence>
<dbReference type="OrthoDB" id="9771544at2"/>
<protein>
    <submittedName>
        <fullName evidence="9">Carbohydrate ABC transporter permease</fullName>
    </submittedName>
</protein>
<comment type="similarity">
    <text evidence="7">Belongs to the binding-protein-dependent transport system permease family.</text>
</comment>
<feature type="transmembrane region" description="Helical" evidence="7">
    <location>
        <begin position="268"/>
        <end position="286"/>
    </location>
</feature>
<dbReference type="Pfam" id="PF00528">
    <property type="entry name" value="BPD_transp_1"/>
    <property type="match status" value="1"/>
</dbReference>
<proteinExistence type="inferred from homology"/>
<comment type="subcellular location">
    <subcellularLocation>
        <location evidence="1 7">Cell membrane</location>
        <topology evidence="1 7">Multi-pass membrane protein</topology>
    </subcellularLocation>
</comment>
<evidence type="ECO:0000256" key="7">
    <source>
        <dbReference type="RuleBase" id="RU363032"/>
    </source>
</evidence>
<keyword evidence="10" id="KW-1185">Reference proteome</keyword>
<feature type="transmembrane region" description="Helical" evidence="7">
    <location>
        <begin position="165"/>
        <end position="186"/>
    </location>
</feature>
<feature type="transmembrane region" description="Helical" evidence="7">
    <location>
        <begin position="207"/>
        <end position="229"/>
    </location>
</feature>
<feature type="transmembrane region" description="Helical" evidence="7">
    <location>
        <begin position="101"/>
        <end position="125"/>
    </location>
</feature>
<accession>A0A4P6JP40</accession>
<evidence type="ECO:0000259" key="8">
    <source>
        <dbReference type="PROSITE" id="PS50928"/>
    </source>
</evidence>
<keyword evidence="3" id="KW-1003">Cell membrane</keyword>
<feature type="transmembrane region" description="Helical" evidence="7">
    <location>
        <begin position="34"/>
        <end position="56"/>
    </location>
</feature>
<dbReference type="InterPro" id="IPR000515">
    <property type="entry name" value="MetI-like"/>
</dbReference>
<dbReference type="PANTHER" id="PTHR43744:SF12">
    <property type="entry name" value="ABC TRANSPORTER PERMEASE PROTEIN MG189-RELATED"/>
    <property type="match status" value="1"/>
</dbReference>
<evidence type="ECO:0000256" key="3">
    <source>
        <dbReference type="ARBA" id="ARBA00022475"/>
    </source>
</evidence>
<dbReference type="GO" id="GO:0055085">
    <property type="term" value="P:transmembrane transport"/>
    <property type="evidence" value="ECO:0007669"/>
    <property type="project" value="InterPro"/>
</dbReference>
<evidence type="ECO:0000256" key="2">
    <source>
        <dbReference type="ARBA" id="ARBA00022448"/>
    </source>
</evidence>
<gene>
    <name evidence="9" type="ORF">EPA93_14350</name>
</gene>
<evidence type="ECO:0000256" key="5">
    <source>
        <dbReference type="ARBA" id="ARBA00022989"/>
    </source>
</evidence>
<keyword evidence="2 7" id="KW-0813">Transport</keyword>
<reference evidence="9 10" key="1">
    <citation type="submission" date="2019-01" db="EMBL/GenBank/DDBJ databases">
        <title>Ktedonosporobacter rubrisoli SCAWS-G2.</title>
        <authorList>
            <person name="Huang Y."/>
            <person name="Yan B."/>
        </authorList>
    </citation>
    <scope>NUCLEOTIDE SEQUENCE [LARGE SCALE GENOMIC DNA]</scope>
    <source>
        <strain evidence="9 10">SCAWS-G2</strain>
    </source>
</reference>
<dbReference type="EMBL" id="CP035758">
    <property type="protein sequence ID" value="QBD77117.1"/>
    <property type="molecule type" value="Genomic_DNA"/>
</dbReference>
<evidence type="ECO:0000256" key="6">
    <source>
        <dbReference type="ARBA" id="ARBA00023136"/>
    </source>
</evidence>
<dbReference type="Proteomes" id="UP000290365">
    <property type="component" value="Chromosome"/>
</dbReference>
<feature type="transmembrane region" description="Helical" evidence="7">
    <location>
        <begin position="137"/>
        <end position="159"/>
    </location>
</feature>
<evidence type="ECO:0000313" key="9">
    <source>
        <dbReference type="EMBL" id="QBD77117.1"/>
    </source>
</evidence>
<dbReference type="InterPro" id="IPR035906">
    <property type="entry name" value="MetI-like_sf"/>
</dbReference>
<organism evidence="9 10">
    <name type="scientific">Ktedonosporobacter rubrisoli</name>
    <dbReference type="NCBI Taxonomy" id="2509675"/>
    <lineage>
        <taxon>Bacteria</taxon>
        <taxon>Bacillati</taxon>
        <taxon>Chloroflexota</taxon>
        <taxon>Ktedonobacteria</taxon>
        <taxon>Ktedonobacterales</taxon>
        <taxon>Ktedonosporobacteraceae</taxon>
        <taxon>Ktedonosporobacter</taxon>
    </lineage>
</organism>
<dbReference type="GO" id="GO:0005886">
    <property type="term" value="C:plasma membrane"/>
    <property type="evidence" value="ECO:0007669"/>
    <property type="project" value="UniProtKB-SubCell"/>
</dbReference>
<dbReference type="CDD" id="cd06261">
    <property type="entry name" value="TM_PBP2"/>
    <property type="match status" value="1"/>
</dbReference>
<dbReference type="KEGG" id="kbs:EPA93_14350"/>
<evidence type="ECO:0000313" key="10">
    <source>
        <dbReference type="Proteomes" id="UP000290365"/>
    </source>
</evidence>
<evidence type="ECO:0000256" key="4">
    <source>
        <dbReference type="ARBA" id="ARBA00022692"/>
    </source>
</evidence>
<dbReference type="PROSITE" id="PS50928">
    <property type="entry name" value="ABC_TM1"/>
    <property type="match status" value="1"/>
</dbReference>
<dbReference type="PANTHER" id="PTHR43744">
    <property type="entry name" value="ABC TRANSPORTER PERMEASE PROTEIN MG189-RELATED-RELATED"/>
    <property type="match status" value="1"/>
</dbReference>
<dbReference type="Gene3D" id="1.10.3720.10">
    <property type="entry name" value="MetI-like"/>
    <property type="match status" value="1"/>
</dbReference>